<protein>
    <submittedName>
        <fullName evidence="2">Tetratricopeptide repeat protein</fullName>
    </submittedName>
</protein>
<dbReference type="SUPFAM" id="SSF48452">
    <property type="entry name" value="TPR-like"/>
    <property type="match status" value="1"/>
</dbReference>
<dbReference type="KEGG" id="hbq:QI031_26110"/>
<organism evidence="2 3">
    <name type="scientific">Halotia branconii CENA392</name>
    <dbReference type="NCBI Taxonomy" id="1539056"/>
    <lineage>
        <taxon>Bacteria</taxon>
        <taxon>Bacillati</taxon>
        <taxon>Cyanobacteriota</taxon>
        <taxon>Cyanophyceae</taxon>
        <taxon>Nostocales</taxon>
        <taxon>Nodulariaceae</taxon>
        <taxon>Halotia</taxon>
    </lineage>
</organism>
<feature type="transmembrane region" description="Helical" evidence="1">
    <location>
        <begin position="22"/>
        <end position="43"/>
    </location>
</feature>
<dbReference type="AlphaFoldDB" id="A0AAJ6NR49"/>
<name>A0AAJ6NR49_9CYAN</name>
<reference evidence="2 3" key="1">
    <citation type="journal article" date="2023" name="Limnol Oceanogr Lett">
        <title>Environmental adaptations by the intertidal Antarctic cyanobacterium Halotia branconii CENA392 as revealed using long-read genome sequencing.</title>
        <authorList>
            <person name="Dextro R.B."/>
            <person name="Delbaje E."/>
            <person name="Freitas P.N.N."/>
            <person name="Geraldes V."/>
            <person name="Pinto E."/>
            <person name="Long P.F."/>
            <person name="Fiore M.F."/>
        </authorList>
    </citation>
    <scope>NUCLEOTIDE SEQUENCE [LARGE SCALE GENOMIC DNA]</scope>
    <source>
        <strain evidence="2 3">CENA392</strain>
    </source>
</reference>
<evidence type="ECO:0000313" key="2">
    <source>
        <dbReference type="EMBL" id="WGV25189.1"/>
    </source>
</evidence>
<dbReference type="RefSeq" id="WP_281482493.1">
    <property type="nucleotide sequence ID" value="NZ_CP124543.1"/>
</dbReference>
<proteinExistence type="predicted"/>
<keyword evidence="1" id="KW-1133">Transmembrane helix</keyword>
<sequence length="134" mass="15090">MTSSKEDYLTTRAKQIEKKKKLLSIVSIVSLIGSAGFGVTRLINYASQSHQPAIVSTEPSLQQQAQGYELVLQREPNNQVALEKLSLLRLQLKDTKGSGELLEKLVKQYPDRQDYKVLLEQMKKQQGKSDSVDK</sequence>
<keyword evidence="1" id="KW-0472">Membrane</keyword>
<evidence type="ECO:0000256" key="1">
    <source>
        <dbReference type="SAM" id="Phobius"/>
    </source>
</evidence>
<dbReference type="EMBL" id="CP124543">
    <property type="protein sequence ID" value="WGV25189.1"/>
    <property type="molecule type" value="Genomic_DNA"/>
</dbReference>
<dbReference type="Proteomes" id="UP001223520">
    <property type="component" value="Chromosome"/>
</dbReference>
<gene>
    <name evidence="2" type="ORF">QI031_26110</name>
</gene>
<accession>A0AAJ6NR49</accession>
<evidence type="ECO:0000313" key="3">
    <source>
        <dbReference type="Proteomes" id="UP001223520"/>
    </source>
</evidence>
<dbReference type="InterPro" id="IPR011990">
    <property type="entry name" value="TPR-like_helical_dom_sf"/>
</dbReference>
<keyword evidence="3" id="KW-1185">Reference proteome</keyword>
<keyword evidence="1" id="KW-0812">Transmembrane</keyword>